<dbReference type="RefSeq" id="WP_145378488.1">
    <property type="nucleotide sequence ID" value="NZ_CP036276.1"/>
</dbReference>
<name>A0A517ZTZ1_9PLAN</name>
<reference evidence="2 3" key="1">
    <citation type="submission" date="2019-02" db="EMBL/GenBank/DDBJ databases">
        <title>Deep-cultivation of Planctomycetes and their phenomic and genomic characterization uncovers novel biology.</title>
        <authorList>
            <person name="Wiegand S."/>
            <person name="Jogler M."/>
            <person name="Boedeker C."/>
            <person name="Pinto D."/>
            <person name="Vollmers J."/>
            <person name="Rivas-Marin E."/>
            <person name="Kohn T."/>
            <person name="Peeters S.H."/>
            <person name="Heuer A."/>
            <person name="Rast P."/>
            <person name="Oberbeckmann S."/>
            <person name="Bunk B."/>
            <person name="Jeske O."/>
            <person name="Meyerdierks A."/>
            <person name="Storesund J.E."/>
            <person name="Kallscheuer N."/>
            <person name="Luecker S."/>
            <person name="Lage O.M."/>
            <person name="Pohl T."/>
            <person name="Merkel B.J."/>
            <person name="Hornburger P."/>
            <person name="Mueller R.-W."/>
            <person name="Bruemmer F."/>
            <person name="Labrenz M."/>
            <person name="Spormann A.M."/>
            <person name="Op den Camp H."/>
            <person name="Overmann J."/>
            <person name="Amann R."/>
            <person name="Jetten M.S.M."/>
            <person name="Mascher T."/>
            <person name="Medema M.H."/>
            <person name="Devos D.P."/>
            <person name="Kaster A.-K."/>
            <person name="Ovreas L."/>
            <person name="Rohde M."/>
            <person name="Galperin M.Y."/>
            <person name="Jogler C."/>
        </authorList>
    </citation>
    <scope>NUCLEOTIDE SEQUENCE [LARGE SCALE GENOMIC DNA]</scope>
    <source>
        <strain evidence="2 3">Mal52</strain>
    </source>
</reference>
<evidence type="ECO:0000313" key="3">
    <source>
        <dbReference type="Proteomes" id="UP000319383"/>
    </source>
</evidence>
<dbReference type="KEGG" id="sdyn:Mal52_44540"/>
<dbReference type="Proteomes" id="UP000319383">
    <property type="component" value="Chromosome"/>
</dbReference>
<evidence type="ECO:0000256" key="1">
    <source>
        <dbReference type="SAM" id="MobiDB-lite"/>
    </source>
</evidence>
<dbReference type="SUPFAM" id="SSF50939">
    <property type="entry name" value="Sialidases"/>
    <property type="match status" value="1"/>
</dbReference>
<sequence>MTSPVFFASKIAFLHAPRLHRWAAVVLALLCLGWEARLAPAAVPIPTRPIYTNQPRFRIPFRYDPAELERMSATQILLYVSDDEGIKWRKSQAVAPTDGRFTFNAPGDGEYWFVVRTQSADGSLTPAQESIEPGLKVIVDTSAPQLYLTVRQSQPGWAQLTWKAVDTHLKPSSLTLHYKQGNSTKWKPLSFVPNTEGQMQWQIPTGGNIVVKGTVQDLAANTGKADMQTSIAPATDIVPRTNVPGLPKPVANKGRGSKSNTGLYIPKRFSETEEGSAQFKPVRQDSTPDPFAPSPSQQEGFVANTKPIGSRWHDDETTSPNQAQSDLPAVPFRFVNSREFNIGYKIDDIGPSGVSAVEVFVSQDNGDSWWKFGVDDDRKSPARVKVPKEGRYGLAMRVRSGVGLTSDPPQAGERPDMVIVVDITPPELRLLPLEQGQGVANNQILIQWDMEDQNLAEEPITLYYGGSAAGPWHPIAGAHRNTGRYLWKVGQGVPSKLYIRIQAQDAAGNTQTASTDYPVLVDLSRPRARIVDIEPDGSGQRQ</sequence>
<dbReference type="EMBL" id="CP036276">
    <property type="protein sequence ID" value="QDU45957.1"/>
    <property type="molecule type" value="Genomic_DNA"/>
</dbReference>
<evidence type="ECO:0000313" key="2">
    <source>
        <dbReference type="EMBL" id="QDU45957.1"/>
    </source>
</evidence>
<accession>A0A517ZTZ1</accession>
<dbReference type="AlphaFoldDB" id="A0A517ZTZ1"/>
<dbReference type="InterPro" id="IPR036278">
    <property type="entry name" value="Sialidase_sf"/>
</dbReference>
<keyword evidence="3" id="KW-1185">Reference proteome</keyword>
<gene>
    <name evidence="2" type="ORF">Mal52_44540</name>
</gene>
<feature type="region of interest" description="Disordered" evidence="1">
    <location>
        <begin position="238"/>
        <end position="302"/>
    </location>
</feature>
<organism evidence="2 3">
    <name type="scientific">Symmachiella dynata</name>
    <dbReference type="NCBI Taxonomy" id="2527995"/>
    <lineage>
        <taxon>Bacteria</taxon>
        <taxon>Pseudomonadati</taxon>
        <taxon>Planctomycetota</taxon>
        <taxon>Planctomycetia</taxon>
        <taxon>Planctomycetales</taxon>
        <taxon>Planctomycetaceae</taxon>
        <taxon>Symmachiella</taxon>
    </lineage>
</organism>
<proteinExistence type="predicted"/>
<protein>
    <submittedName>
        <fullName evidence="2">Ser-Thr-rich glycosyl-phosphatidyl-inositol-anchored membrane family protein</fullName>
    </submittedName>
</protein>